<name>A0A174YUR0_9FIRM</name>
<feature type="compositionally biased region" description="Polar residues" evidence="1">
    <location>
        <begin position="54"/>
        <end position="66"/>
    </location>
</feature>
<evidence type="ECO:0000313" key="3">
    <source>
        <dbReference type="EMBL" id="CUQ77452.1"/>
    </source>
</evidence>
<gene>
    <name evidence="3" type="ORF">ERS852490_01574</name>
</gene>
<dbReference type="PANTHER" id="PTHR37806:SF1">
    <property type="entry name" value="PEPTIDASE C39-LIKE DOMAIN-CONTAINING PROTEIN"/>
    <property type="match status" value="1"/>
</dbReference>
<dbReference type="OrthoDB" id="1164310at2"/>
<dbReference type="InterPro" id="IPR039564">
    <property type="entry name" value="Peptidase_C39-like"/>
</dbReference>
<evidence type="ECO:0000313" key="4">
    <source>
        <dbReference type="Proteomes" id="UP000095621"/>
    </source>
</evidence>
<feature type="region of interest" description="Disordered" evidence="1">
    <location>
        <begin position="54"/>
        <end position="82"/>
    </location>
</feature>
<proteinExistence type="predicted"/>
<dbReference type="Gene3D" id="3.90.70.10">
    <property type="entry name" value="Cysteine proteinases"/>
    <property type="match status" value="1"/>
</dbReference>
<dbReference type="EMBL" id="CZBU01000003">
    <property type="protein sequence ID" value="CUQ77452.1"/>
    <property type="molecule type" value="Genomic_DNA"/>
</dbReference>
<dbReference type="RefSeq" id="WP_055215678.1">
    <property type="nucleotide sequence ID" value="NZ_CZBU01000003.1"/>
</dbReference>
<dbReference type="Proteomes" id="UP000095621">
    <property type="component" value="Unassembled WGS sequence"/>
</dbReference>
<evidence type="ECO:0000259" key="2">
    <source>
        <dbReference type="Pfam" id="PF13529"/>
    </source>
</evidence>
<sequence>MKKHSSKKTFLKILLILSLIAASVTILSFLIDMKNSSPDNVSINITPVGTISSDDLSRGEVNNSDNSQEDNKNNNSEDSYKDFHNTIHSENELKELLASGRKAYIDNFPCLNQLPELPTGCEVTSLTMVLNYLGYDADKTDIAANYLEKGDYPDANPNTTFVGTPFDKASYGCFAPVITDCANLYGAHAVNISGASIDQFCQYVENGQPVIVWATMNMESTDYGSSVWIAKDGQLVIWPGMEHCLVMIGFDSAKNEVYMADPLNENITTYNFSVFYQRWLELGCQGVIIDR</sequence>
<protein>
    <submittedName>
        <fullName evidence="3">Uncharacterized protein conserved in bacteria</fullName>
    </submittedName>
</protein>
<dbReference type="AlphaFoldDB" id="A0A174YUR0"/>
<feature type="domain" description="Peptidase C39-like" evidence="2">
    <location>
        <begin position="107"/>
        <end position="262"/>
    </location>
</feature>
<accession>A0A174YUR0</accession>
<dbReference type="Pfam" id="PF13529">
    <property type="entry name" value="Peptidase_C39_2"/>
    <property type="match status" value="1"/>
</dbReference>
<dbReference type="PANTHER" id="PTHR37806">
    <property type="entry name" value="LMO0724 PROTEIN"/>
    <property type="match status" value="1"/>
</dbReference>
<evidence type="ECO:0000256" key="1">
    <source>
        <dbReference type="SAM" id="MobiDB-lite"/>
    </source>
</evidence>
<organism evidence="3 4">
    <name type="scientific">Lachnospira eligens</name>
    <dbReference type="NCBI Taxonomy" id="39485"/>
    <lineage>
        <taxon>Bacteria</taxon>
        <taxon>Bacillati</taxon>
        <taxon>Bacillota</taxon>
        <taxon>Clostridia</taxon>
        <taxon>Lachnospirales</taxon>
        <taxon>Lachnospiraceae</taxon>
        <taxon>Lachnospira</taxon>
    </lineage>
</organism>
<reference evidence="3 4" key="1">
    <citation type="submission" date="2015-09" db="EMBL/GenBank/DDBJ databases">
        <authorList>
            <consortium name="Pathogen Informatics"/>
        </authorList>
    </citation>
    <scope>NUCLEOTIDE SEQUENCE [LARGE SCALE GENOMIC DNA]</scope>
    <source>
        <strain evidence="3 4">2789STDY5834875</strain>
    </source>
</reference>